<feature type="transmembrane region" description="Helical" evidence="9">
    <location>
        <begin position="238"/>
        <end position="260"/>
    </location>
</feature>
<dbReference type="Pfam" id="PF00001">
    <property type="entry name" value="7tm_1"/>
    <property type="match status" value="1"/>
</dbReference>
<dbReference type="EMBL" id="KB295002">
    <property type="protein sequence ID" value="ELU13818.1"/>
    <property type="molecule type" value="Genomic_DNA"/>
</dbReference>
<organism evidence="11">
    <name type="scientific">Capitella teleta</name>
    <name type="common">Polychaete worm</name>
    <dbReference type="NCBI Taxonomy" id="283909"/>
    <lineage>
        <taxon>Eukaryota</taxon>
        <taxon>Metazoa</taxon>
        <taxon>Spiralia</taxon>
        <taxon>Lophotrochozoa</taxon>
        <taxon>Annelida</taxon>
        <taxon>Polychaeta</taxon>
        <taxon>Sedentaria</taxon>
        <taxon>Scolecida</taxon>
        <taxon>Capitellidae</taxon>
        <taxon>Capitella</taxon>
    </lineage>
</organism>
<evidence type="ECO:0000256" key="3">
    <source>
        <dbReference type="ARBA" id="ARBA00022692"/>
    </source>
</evidence>
<keyword evidence="8" id="KW-0807">Transducer</keyword>
<dbReference type="PANTHER" id="PTHR24249">
    <property type="entry name" value="HISTAMINE RECEPTOR-RELATED G-PROTEIN COUPLED RECEPTOR"/>
    <property type="match status" value="1"/>
</dbReference>
<keyword evidence="5" id="KW-0297">G-protein coupled receptor</keyword>
<dbReference type="STRING" id="283909.R7V4P5"/>
<protein>
    <recommendedName>
        <fullName evidence="10">G-protein coupled receptors family 1 profile domain-containing protein</fullName>
    </recommendedName>
</protein>
<feature type="transmembrane region" description="Helical" evidence="9">
    <location>
        <begin position="272"/>
        <end position="297"/>
    </location>
</feature>
<evidence type="ECO:0000256" key="7">
    <source>
        <dbReference type="ARBA" id="ARBA00023170"/>
    </source>
</evidence>
<sequence>MELETAAPAGNAPSTQLQFPPQLPPEVLATVRIFIVTTVILCVFITLGNLIILVALRLDFRLREKAGLLISSLAAVDLIVGVTMLVDHSIFLASIHVSGGPPRGPLFAYRGFNLMLGEAGVFCSMLHVLLIGLDRLMTIIRPLRYQSIVTDDRTYAAVGLCSLLSLACGGCFWAAEQRHMMLVRPAMQTTIFTLCLIVLCICYGSMVLTAIKQRRKIVPAVPEAEPTPPNGATKRSQMLFTVIGVFFILWMPQIIFNGFFLRGLQPKDPYTFVVWSNVTKTLAMANSGVNIIVYCLLNRRFRETLLSVLRGQQPNTEESGN</sequence>
<comment type="subcellular location">
    <subcellularLocation>
        <location evidence="1">Cell membrane</location>
        <topology evidence="1">Multi-pass membrane protein</topology>
    </subcellularLocation>
</comment>
<evidence type="ECO:0000256" key="5">
    <source>
        <dbReference type="ARBA" id="ARBA00023040"/>
    </source>
</evidence>
<name>R7V4P5_CAPTE</name>
<dbReference type="GO" id="GO:0004930">
    <property type="term" value="F:G protein-coupled receptor activity"/>
    <property type="evidence" value="ECO:0007669"/>
    <property type="project" value="UniProtKB-KW"/>
</dbReference>
<keyword evidence="6 9" id="KW-0472">Membrane</keyword>
<dbReference type="OrthoDB" id="5989616at2759"/>
<evidence type="ECO:0000313" key="13">
    <source>
        <dbReference type="Proteomes" id="UP000014760"/>
    </source>
</evidence>
<evidence type="ECO:0000313" key="11">
    <source>
        <dbReference type="EMBL" id="ELU13818.1"/>
    </source>
</evidence>
<keyword evidence="13" id="KW-1185">Reference proteome</keyword>
<evidence type="ECO:0000256" key="4">
    <source>
        <dbReference type="ARBA" id="ARBA00022989"/>
    </source>
</evidence>
<keyword evidence="4 9" id="KW-1133">Transmembrane helix</keyword>
<dbReference type="Gene3D" id="1.20.1070.10">
    <property type="entry name" value="Rhodopsin 7-helix transmembrane proteins"/>
    <property type="match status" value="1"/>
</dbReference>
<dbReference type="PROSITE" id="PS50262">
    <property type="entry name" value="G_PROTEIN_RECEP_F1_2"/>
    <property type="match status" value="1"/>
</dbReference>
<dbReference type="CDD" id="cd00637">
    <property type="entry name" value="7tm_classA_rhodopsin-like"/>
    <property type="match status" value="1"/>
</dbReference>
<dbReference type="Proteomes" id="UP000014760">
    <property type="component" value="Unassembled WGS sequence"/>
</dbReference>
<keyword evidence="7" id="KW-0675">Receptor</keyword>
<dbReference type="SMART" id="SM01381">
    <property type="entry name" value="7TM_GPCR_Srsx"/>
    <property type="match status" value="1"/>
</dbReference>
<feature type="domain" description="G-protein coupled receptors family 1 profile" evidence="10">
    <location>
        <begin position="48"/>
        <end position="294"/>
    </location>
</feature>
<dbReference type="OMA" id="ESWRTMD"/>
<dbReference type="PANTHER" id="PTHR24249:SF411">
    <property type="entry name" value="G-PROTEIN COUPLED RECEPTORS FAMILY 1 PROFILE DOMAIN-CONTAINING PROTEIN"/>
    <property type="match status" value="1"/>
</dbReference>
<evidence type="ECO:0000313" key="12">
    <source>
        <dbReference type="EnsemblMetazoa" id="CapteP195503"/>
    </source>
</evidence>
<feature type="transmembrane region" description="Helical" evidence="9">
    <location>
        <begin position="33"/>
        <end position="56"/>
    </location>
</feature>
<dbReference type="InterPro" id="IPR050569">
    <property type="entry name" value="TAAR"/>
</dbReference>
<evidence type="ECO:0000256" key="6">
    <source>
        <dbReference type="ARBA" id="ARBA00023136"/>
    </source>
</evidence>
<gene>
    <name evidence="11" type="ORF">CAPTEDRAFT_195503</name>
</gene>
<reference evidence="13" key="1">
    <citation type="submission" date="2012-12" db="EMBL/GenBank/DDBJ databases">
        <authorList>
            <person name="Hellsten U."/>
            <person name="Grimwood J."/>
            <person name="Chapman J.A."/>
            <person name="Shapiro H."/>
            <person name="Aerts A."/>
            <person name="Otillar R.P."/>
            <person name="Terry A.Y."/>
            <person name="Boore J.L."/>
            <person name="Simakov O."/>
            <person name="Marletaz F."/>
            <person name="Cho S.-J."/>
            <person name="Edsinger-Gonzales E."/>
            <person name="Havlak P."/>
            <person name="Kuo D.-H."/>
            <person name="Larsson T."/>
            <person name="Lv J."/>
            <person name="Arendt D."/>
            <person name="Savage R."/>
            <person name="Osoegawa K."/>
            <person name="de Jong P."/>
            <person name="Lindberg D.R."/>
            <person name="Seaver E.C."/>
            <person name="Weisblat D.A."/>
            <person name="Putnam N.H."/>
            <person name="Grigoriev I.V."/>
            <person name="Rokhsar D.S."/>
        </authorList>
    </citation>
    <scope>NUCLEOTIDE SEQUENCE</scope>
    <source>
        <strain evidence="13">I ESC-2004</strain>
    </source>
</reference>
<dbReference type="SUPFAM" id="SSF81321">
    <property type="entry name" value="Family A G protein-coupled receptor-like"/>
    <property type="match status" value="1"/>
</dbReference>
<keyword evidence="2" id="KW-1003">Cell membrane</keyword>
<evidence type="ECO:0000256" key="8">
    <source>
        <dbReference type="ARBA" id="ARBA00023224"/>
    </source>
</evidence>
<feature type="transmembrane region" description="Helical" evidence="9">
    <location>
        <begin position="154"/>
        <end position="175"/>
    </location>
</feature>
<dbReference type="InterPro" id="IPR017452">
    <property type="entry name" value="GPCR_Rhodpsn_7TM"/>
</dbReference>
<dbReference type="InterPro" id="IPR000276">
    <property type="entry name" value="GPCR_Rhodpsn"/>
</dbReference>
<dbReference type="GO" id="GO:0005886">
    <property type="term" value="C:plasma membrane"/>
    <property type="evidence" value="ECO:0007669"/>
    <property type="project" value="UniProtKB-SubCell"/>
</dbReference>
<feature type="transmembrane region" description="Helical" evidence="9">
    <location>
        <begin position="187"/>
        <end position="211"/>
    </location>
</feature>
<evidence type="ECO:0000259" key="10">
    <source>
        <dbReference type="PROSITE" id="PS50262"/>
    </source>
</evidence>
<evidence type="ECO:0000256" key="9">
    <source>
        <dbReference type="SAM" id="Phobius"/>
    </source>
</evidence>
<evidence type="ECO:0000256" key="2">
    <source>
        <dbReference type="ARBA" id="ARBA00022475"/>
    </source>
</evidence>
<dbReference type="EMBL" id="AMQN01005038">
    <property type="status" value="NOT_ANNOTATED_CDS"/>
    <property type="molecule type" value="Genomic_DNA"/>
</dbReference>
<keyword evidence="3 9" id="KW-0812">Transmembrane</keyword>
<dbReference type="PRINTS" id="PR00237">
    <property type="entry name" value="GPCRRHODOPSN"/>
</dbReference>
<evidence type="ECO:0000256" key="1">
    <source>
        <dbReference type="ARBA" id="ARBA00004651"/>
    </source>
</evidence>
<reference evidence="11 13" key="2">
    <citation type="journal article" date="2013" name="Nature">
        <title>Insights into bilaterian evolution from three spiralian genomes.</title>
        <authorList>
            <person name="Simakov O."/>
            <person name="Marletaz F."/>
            <person name="Cho S.J."/>
            <person name="Edsinger-Gonzales E."/>
            <person name="Havlak P."/>
            <person name="Hellsten U."/>
            <person name="Kuo D.H."/>
            <person name="Larsson T."/>
            <person name="Lv J."/>
            <person name="Arendt D."/>
            <person name="Savage R."/>
            <person name="Osoegawa K."/>
            <person name="de Jong P."/>
            <person name="Grimwood J."/>
            <person name="Chapman J.A."/>
            <person name="Shapiro H."/>
            <person name="Aerts A."/>
            <person name="Otillar R.P."/>
            <person name="Terry A.Y."/>
            <person name="Boore J.L."/>
            <person name="Grigoriev I.V."/>
            <person name="Lindberg D.R."/>
            <person name="Seaver E.C."/>
            <person name="Weisblat D.A."/>
            <person name="Putnam N.H."/>
            <person name="Rokhsar D.S."/>
        </authorList>
    </citation>
    <scope>NUCLEOTIDE SEQUENCE</scope>
    <source>
        <strain evidence="11 13">I ESC-2004</strain>
    </source>
</reference>
<dbReference type="HOGENOM" id="CLU_866670_0_0_1"/>
<feature type="transmembrane region" description="Helical" evidence="9">
    <location>
        <begin position="111"/>
        <end position="133"/>
    </location>
</feature>
<feature type="transmembrane region" description="Helical" evidence="9">
    <location>
        <begin position="68"/>
        <end position="91"/>
    </location>
</feature>
<accession>R7V4P5</accession>
<dbReference type="AlphaFoldDB" id="R7V4P5"/>
<proteinExistence type="predicted"/>
<dbReference type="EnsemblMetazoa" id="CapteT195503">
    <property type="protein sequence ID" value="CapteP195503"/>
    <property type="gene ID" value="CapteG195503"/>
</dbReference>
<reference evidence="12" key="3">
    <citation type="submission" date="2015-06" db="UniProtKB">
        <authorList>
            <consortium name="EnsemblMetazoa"/>
        </authorList>
    </citation>
    <scope>IDENTIFICATION</scope>
</reference>